<dbReference type="Gene3D" id="3.40.50.2300">
    <property type="match status" value="1"/>
</dbReference>
<evidence type="ECO:0000313" key="12">
    <source>
        <dbReference type="Proteomes" id="UP000273145"/>
    </source>
</evidence>
<gene>
    <name evidence="11" type="ORF">EIM92_03295</name>
</gene>
<feature type="domain" description="HTH araC/xylS-type" evidence="9">
    <location>
        <begin position="435"/>
        <end position="533"/>
    </location>
</feature>
<evidence type="ECO:0000256" key="8">
    <source>
        <dbReference type="PROSITE-ProRule" id="PRU00169"/>
    </source>
</evidence>
<dbReference type="PANTHER" id="PTHR42713">
    <property type="entry name" value="HISTIDINE KINASE-RELATED"/>
    <property type="match status" value="1"/>
</dbReference>
<dbReference type="RefSeq" id="WP_125081470.1">
    <property type="nucleotide sequence ID" value="NZ_CP034248.1"/>
</dbReference>
<dbReference type="InterPro" id="IPR001789">
    <property type="entry name" value="Sig_transdc_resp-reg_receiver"/>
</dbReference>
<dbReference type="InterPro" id="IPR011006">
    <property type="entry name" value="CheY-like_superfamily"/>
</dbReference>
<protein>
    <submittedName>
        <fullName evidence="11">Response regulator</fullName>
    </submittedName>
</protein>
<evidence type="ECO:0000256" key="5">
    <source>
        <dbReference type="ARBA" id="ARBA00023015"/>
    </source>
</evidence>
<keyword evidence="12" id="KW-1185">Reference proteome</keyword>
<accession>A0A3Q8S3R6</accession>
<dbReference type="GO" id="GO:0005737">
    <property type="term" value="C:cytoplasm"/>
    <property type="evidence" value="ECO:0007669"/>
    <property type="project" value="UniProtKB-SubCell"/>
</dbReference>
<evidence type="ECO:0000256" key="6">
    <source>
        <dbReference type="ARBA" id="ARBA00023125"/>
    </source>
</evidence>
<dbReference type="InterPro" id="IPR018062">
    <property type="entry name" value="HTH_AraC-typ_CS"/>
</dbReference>
<dbReference type="PROSITE" id="PS00041">
    <property type="entry name" value="HTH_ARAC_FAMILY_1"/>
    <property type="match status" value="1"/>
</dbReference>
<dbReference type="PRINTS" id="PR00032">
    <property type="entry name" value="HTHARAC"/>
</dbReference>
<dbReference type="InterPro" id="IPR020449">
    <property type="entry name" value="Tscrpt_reg_AraC-type_HTH"/>
</dbReference>
<keyword evidence="6" id="KW-0238">DNA-binding</keyword>
<organism evidence="11 12">
    <name type="scientific">Paenibacillus lentus</name>
    <dbReference type="NCBI Taxonomy" id="1338368"/>
    <lineage>
        <taxon>Bacteria</taxon>
        <taxon>Bacillati</taxon>
        <taxon>Bacillota</taxon>
        <taxon>Bacilli</taxon>
        <taxon>Bacillales</taxon>
        <taxon>Paenibacillaceae</taxon>
        <taxon>Paenibacillus</taxon>
    </lineage>
</organism>
<keyword evidence="5" id="KW-0805">Transcription regulation</keyword>
<dbReference type="SUPFAM" id="SSF46689">
    <property type="entry name" value="Homeodomain-like"/>
    <property type="match status" value="2"/>
</dbReference>
<dbReference type="GO" id="GO:0000160">
    <property type="term" value="P:phosphorelay signal transduction system"/>
    <property type="evidence" value="ECO:0007669"/>
    <property type="project" value="UniProtKB-KW"/>
</dbReference>
<sequence>MYEIMLVDDERGIRNSIKAKIDWEAAGFRIVSEASSGNEALQLLEQGPLPQLVISDIRMPQMDGIEFIRICKKKYPLLRTVVLSGYSDFDYLKSAIQLGVKDYLLKPVARAELKELLGKLGEEFEQEQKSLQISQQDLLWKNEQLRLMQENFLLQMVKDEWYSLAAIQERLQQLQLTPLTADDLKLQFVAAEMRVPPGRMADLQGRRDLLNLAFQMLCRETAAKRKEIYPFCDVANSAMMYFLVIMKSGPEHADRTERFVEELKRNIASYLKLECVTGIGEEVTGLKRLKNGYASCMLSWSQSTVYKDGEGERNRVMELTQAFTPEVERKLVQAIENLDMSTFRQQLDTIFSSERDTPMFAFTFLALRILLMFSSIAKKFELGGSALQKYLWNCQMTIADYQSREGVLGQIDELAQLVMDEVKKLRFSSGQHMVEAVRKYVEENFSYELTLSSLAEMFHLNETYLSGLFKQHVGITFSDYVTKLRMAKAEQLLQENELKLTDIAMLVGYSSSSYFSTSFKKNMGKSPKEYREWYLKNHTYG</sequence>
<dbReference type="OrthoDB" id="342399at2"/>
<dbReference type="Pfam" id="PF00072">
    <property type="entry name" value="Response_reg"/>
    <property type="match status" value="1"/>
</dbReference>
<comment type="subcellular location">
    <subcellularLocation>
        <location evidence="1">Cytoplasm</location>
    </subcellularLocation>
</comment>
<dbReference type="Pfam" id="PF12833">
    <property type="entry name" value="HTH_18"/>
    <property type="match status" value="1"/>
</dbReference>
<proteinExistence type="predicted"/>
<dbReference type="KEGG" id="plen:EIM92_03295"/>
<reference evidence="11 12" key="1">
    <citation type="submission" date="2018-11" db="EMBL/GenBank/DDBJ databases">
        <title>Genome sequencing of Paenibacillus lentus DSM25539(T).</title>
        <authorList>
            <person name="Kook J.-K."/>
            <person name="Park S.-N."/>
            <person name="Lim Y.K."/>
        </authorList>
    </citation>
    <scope>NUCLEOTIDE SEQUENCE [LARGE SCALE GENOMIC DNA]</scope>
    <source>
        <strain evidence="11 12">DSM 25539</strain>
    </source>
</reference>
<dbReference type="Proteomes" id="UP000273145">
    <property type="component" value="Chromosome"/>
</dbReference>
<evidence type="ECO:0000256" key="1">
    <source>
        <dbReference type="ARBA" id="ARBA00004496"/>
    </source>
</evidence>
<dbReference type="InterPro" id="IPR018060">
    <property type="entry name" value="HTH_AraC"/>
</dbReference>
<keyword evidence="2" id="KW-0963">Cytoplasm</keyword>
<keyword evidence="4" id="KW-0902">Two-component regulatory system</keyword>
<dbReference type="InterPro" id="IPR009057">
    <property type="entry name" value="Homeodomain-like_sf"/>
</dbReference>
<dbReference type="AlphaFoldDB" id="A0A3Q8S3R6"/>
<feature type="domain" description="Response regulatory" evidence="10">
    <location>
        <begin position="3"/>
        <end position="121"/>
    </location>
</feature>
<evidence type="ECO:0000259" key="10">
    <source>
        <dbReference type="PROSITE" id="PS50110"/>
    </source>
</evidence>
<dbReference type="PANTHER" id="PTHR42713:SF3">
    <property type="entry name" value="TRANSCRIPTIONAL REGULATORY PROTEIN HPTR"/>
    <property type="match status" value="1"/>
</dbReference>
<evidence type="ECO:0000259" key="9">
    <source>
        <dbReference type="PROSITE" id="PS01124"/>
    </source>
</evidence>
<dbReference type="GO" id="GO:0003700">
    <property type="term" value="F:DNA-binding transcription factor activity"/>
    <property type="evidence" value="ECO:0007669"/>
    <property type="project" value="InterPro"/>
</dbReference>
<evidence type="ECO:0000313" key="11">
    <source>
        <dbReference type="EMBL" id="AZK45351.1"/>
    </source>
</evidence>
<dbReference type="PROSITE" id="PS01124">
    <property type="entry name" value="HTH_ARAC_FAMILY_2"/>
    <property type="match status" value="1"/>
</dbReference>
<dbReference type="EMBL" id="CP034248">
    <property type="protein sequence ID" value="AZK45351.1"/>
    <property type="molecule type" value="Genomic_DNA"/>
</dbReference>
<evidence type="ECO:0000256" key="3">
    <source>
        <dbReference type="ARBA" id="ARBA00022553"/>
    </source>
</evidence>
<dbReference type="Gene3D" id="1.10.10.60">
    <property type="entry name" value="Homeodomain-like"/>
    <property type="match status" value="2"/>
</dbReference>
<dbReference type="SMART" id="SM00342">
    <property type="entry name" value="HTH_ARAC"/>
    <property type="match status" value="1"/>
</dbReference>
<keyword evidence="3 8" id="KW-0597">Phosphoprotein</keyword>
<evidence type="ECO:0000256" key="2">
    <source>
        <dbReference type="ARBA" id="ARBA00022490"/>
    </source>
</evidence>
<keyword evidence="7" id="KW-0804">Transcription</keyword>
<dbReference type="InterPro" id="IPR051552">
    <property type="entry name" value="HptR"/>
</dbReference>
<evidence type="ECO:0000256" key="7">
    <source>
        <dbReference type="ARBA" id="ARBA00023163"/>
    </source>
</evidence>
<name>A0A3Q8S3R6_9BACL</name>
<evidence type="ECO:0000256" key="4">
    <source>
        <dbReference type="ARBA" id="ARBA00023012"/>
    </source>
</evidence>
<dbReference type="SUPFAM" id="SSF52172">
    <property type="entry name" value="CheY-like"/>
    <property type="match status" value="1"/>
</dbReference>
<dbReference type="CDD" id="cd17536">
    <property type="entry name" value="REC_YesN-like"/>
    <property type="match status" value="1"/>
</dbReference>
<dbReference type="GO" id="GO:0043565">
    <property type="term" value="F:sequence-specific DNA binding"/>
    <property type="evidence" value="ECO:0007669"/>
    <property type="project" value="InterPro"/>
</dbReference>
<dbReference type="SMART" id="SM00448">
    <property type="entry name" value="REC"/>
    <property type="match status" value="1"/>
</dbReference>
<feature type="modified residue" description="4-aspartylphosphate" evidence="8">
    <location>
        <position position="56"/>
    </location>
</feature>
<dbReference type="PROSITE" id="PS50110">
    <property type="entry name" value="RESPONSE_REGULATORY"/>
    <property type="match status" value="1"/>
</dbReference>